<dbReference type="STRING" id="644966.Tmar_2075"/>
<evidence type="ECO:0000313" key="1">
    <source>
        <dbReference type="EMBL" id="ADU52156.1"/>
    </source>
</evidence>
<evidence type="ECO:0000313" key="2">
    <source>
        <dbReference type="Proteomes" id="UP000008915"/>
    </source>
</evidence>
<keyword evidence="2" id="KW-1185">Reference proteome</keyword>
<dbReference type="InterPro" id="IPR016155">
    <property type="entry name" value="Mopterin_synth/thiamin_S_b"/>
</dbReference>
<protein>
    <submittedName>
        <fullName evidence="1">ThiamineS protein</fullName>
    </submittedName>
</protein>
<accession>E6SJK1</accession>
<dbReference type="SUPFAM" id="SSF54285">
    <property type="entry name" value="MoaD/ThiS"/>
    <property type="match status" value="1"/>
</dbReference>
<organism evidence="1 2">
    <name type="scientific">Thermaerobacter marianensis (strain ATCC 700841 / DSM 12885 / JCM 10246 / 7p75a)</name>
    <dbReference type="NCBI Taxonomy" id="644966"/>
    <lineage>
        <taxon>Bacteria</taxon>
        <taxon>Bacillati</taxon>
        <taxon>Bacillota</taxon>
        <taxon>Clostridia</taxon>
        <taxon>Eubacteriales</taxon>
        <taxon>Clostridiales Family XVII. Incertae Sedis</taxon>
        <taxon>Thermaerobacter</taxon>
    </lineage>
</organism>
<name>E6SJK1_THEM7</name>
<dbReference type="Gene3D" id="3.10.20.30">
    <property type="match status" value="1"/>
</dbReference>
<reference evidence="1 2" key="1">
    <citation type="journal article" date="2010" name="Stand. Genomic Sci.">
        <title>Complete genome sequence of Thermaerobacter marianensis type strain (7p75a).</title>
        <authorList>
            <person name="Han C."/>
            <person name="Gu W."/>
            <person name="Zhang X."/>
            <person name="Lapidus A."/>
            <person name="Nolan M."/>
            <person name="Copeland A."/>
            <person name="Lucas S."/>
            <person name="Del Rio T.G."/>
            <person name="Tice H."/>
            <person name="Cheng J.F."/>
            <person name="Tapia R."/>
            <person name="Goodwin L."/>
            <person name="Pitluck S."/>
            <person name="Pagani I."/>
            <person name="Ivanova N."/>
            <person name="Mavromatis K."/>
            <person name="Mikhailova N."/>
            <person name="Pati A."/>
            <person name="Chen A."/>
            <person name="Palaniappan K."/>
            <person name="Land M."/>
            <person name="Hauser L."/>
            <person name="Chang Y.J."/>
            <person name="Jeffries C.D."/>
            <person name="Schneider S."/>
            <person name="Rohde M."/>
            <person name="Goker M."/>
            <person name="Pukall R."/>
            <person name="Woyke T."/>
            <person name="Bristow J."/>
            <person name="Eisen J.A."/>
            <person name="Markowitz V."/>
            <person name="Hugenholtz P."/>
            <person name="Kyrpides N.C."/>
            <person name="Klenk H.P."/>
            <person name="Detter J.C."/>
        </authorList>
    </citation>
    <scope>NUCLEOTIDE SEQUENCE [LARGE SCALE GENOMIC DNA]</scope>
    <source>
        <strain evidence="2">ATCC 700841 / DSM 12885 / JCM 10246 / 7p75a</strain>
    </source>
</reference>
<sequence>MKVTVPIPVRKVYEIKGPKRVQEILDELGLPYESVIVIYEKRLLTPDARVPDDAEIEVRPAISGGSGGTGGTA</sequence>
<dbReference type="RefSeq" id="WP_013496456.1">
    <property type="nucleotide sequence ID" value="NC_014831.1"/>
</dbReference>
<dbReference type="HOGENOM" id="CLU_114601_9_5_9"/>
<dbReference type="InterPro" id="IPR003749">
    <property type="entry name" value="ThiS/MoaD-like"/>
</dbReference>
<dbReference type="OrthoDB" id="9799338at2"/>
<dbReference type="AlphaFoldDB" id="E6SJK1"/>
<dbReference type="Pfam" id="PF02597">
    <property type="entry name" value="ThiS"/>
    <property type="match status" value="1"/>
</dbReference>
<reference evidence="2" key="2">
    <citation type="journal article" date="2010" name="Stand. Genomic Sci.">
        <title>Complete genome sequence of Thermaerobacter marianensis type strain (7p75aT).</title>
        <authorList>
            <person name="Han C."/>
            <person name="Gu W."/>
            <person name="Zhang X."/>
            <person name="Lapidus A."/>
            <person name="Nolan M."/>
            <person name="Copeland A."/>
            <person name="Lucas S."/>
            <person name="Glavina Del Rio T."/>
            <person name="Tice H."/>
            <person name="Cheng J."/>
            <person name="Tapia R."/>
            <person name="Goodwin L."/>
            <person name="Pitluck S."/>
            <person name="Pagani I."/>
            <person name="Ivanova N."/>
            <person name="Mavromatis K."/>
            <person name="Mikhailova N."/>
            <person name="Pati A."/>
            <person name="Chen A."/>
            <person name="Palaniappan K."/>
            <person name="Land M."/>
            <person name="Hauser L."/>
            <person name="Chang Y."/>
            <person name="Jeffries C."/>
            <person name="Schneider S."/>
            <person name="Rohde M."/>
            <person name="Goker M."/>
            <person name="Pukall R."/>
            <person name="Woyke T."/>
            <person name="Bristow J."/>
            <person name="Eisen J."/>
            <person name="Markowitz V."/>
            <person name="Hugenholtz P."/>
            <person name="Kyrpides N."/>
            <person name="Klenk H."/>
            <person name="Detter J."/>
        </authorList>
    </citation>
    <scope>NUCLEOTIDE SEQUENCE [LARGE SCALE GENOMIC DNA]</scope>
    <source>
        <strain evidence="2">ATCC 700841 / DSM 12885 / JCM 10246 / 7p75a</strain>
    </source>
</reference>
<dbReference type="Proteomes" id="UP000008915">
    <property type="component" value="Chromosome"/>
</dbReference>
<dbReference type="InterPro" id="IPR012675">
    <property type="entry name" value="Beta-grasp_dom_sf"/>
</dbReference>
<gene>
    <name evidence="1" type="ordered locus">Tmar_2075</name>
</gene>
<proteinExistence type="predicted"/>
<dbReference type="EMBL" id="CP002344">
    <property type="protein sequence ID" value="ADU52156.1"/>
    <property type="molecule type" value="Genomic_DNA"/>
</dbReference>
<dbReference type="KEGG" id="tmr:Tmar_2075"/>